<accession>A0A6J8D038</accession>
<evidence type="ECO:0008006" key="3">
    <source>
        <dbReference type="Google" id="ProtNLM"/>
    </source>
</evidence>
<organism evidence="1 2">
    <name type="scientific">Mytilus coruscus</name>
    <name type="common">Sea mussel</name>
    <dbReference type="NCBI Taxonomy" id="42192"/>
    <lineage>
        <taxon>Eukaryota</taxon>
        <taxon>Metazoa</taxon>
        <taxon>Spiralia</taxon>
        <taxon>Lophotrochozoa</taxon>
        <taxon>Mollusca</taxon>
        <taxon>Bivalvia</taxon>
        <taxon>Autobranchia</taxon>
        <taxon>Pteriomorphia</taxon>
        <taxon>Mytilida</taxon>
        <taxon>Mytiloidea</taxon>
        <taxon>Mytilidae</taxon>
        <taxon>Mytilinae</taxon>
        <taxon>Mytilus</taxon>
    </lineage>
</organism>
<dbReference type="AlphaFoldDB" id="A0A6J8D038"/>
<dbReference type="Proteomes" id="UP000507470">
    <property type="component" value="Unassembled WGS sequence"/>
</dbReference>
<reference evidence="1 2" key="1">
    <citation type="submission" date="2020-06" db="EMBL/GenBank/DDBJ databases">
        <authorList>
            <person name="Li R."/>
            <person name="Bekaert M."/>
        </authorList>
    </citation>
    <scope>NUCLEOTIDE SEQUENCE [LARGE SCALE GENOMIC DNA]</scope>
    <source>
        <strain evidence="2">wild</strain>
    </source>
</reference>
<sequence length="271" mass="30513">MPFTGEVANAFLTRNNYTWTEAKNNCTMIGQENFVNISNSIDRQFWIDARVTYSPWIEYLGCSRVTDEIVGTHQYVTSGQQIEECLHICTDYDFLGLQQGRCACLKGPPPNSGDSDPKCDSKGCEKDDNGLCVDTNDIGMYAVYSKPVFSRNDIRAGNCLSVVRNDLGGKGVNSYEAISCDQHLPLVCQKGKNSNNLHILEDNVYKWSESFLHCPSGTLARYSVVSNQTTELQTNTYYWLANIRRPSFHFYSDPEPEPKYCVSAKISRVVD</sequence>
<gene>
    <name evidence="1" type="ORF">MCOR_34767</name>
</gene>
<dbReference type="EMBL" id="CACVKT020006259">
    <property type="protein sequence ID" value="CAC5400602.1"/>
    <property type="molecule type" value="Genomic_DNA"/>
</dbReference>
<dbReference type="OrthoDB" id="6121008at2759"/>
<evidence type="ECO:0000313" key="2">
    <source>
        <dbReference type="Proteomes" id="UP000507470"/>
    </source>
</evidence>
<keyword evidence="2" id="KW-1185">Reference proteome</keyword>
<evidence type="ECO:0000313" key="1">
    <source>
        <dbReference type="EMBL" id="CAC5400602.1"/>
    </source>
</evidence>
<proteinExistence type="predicted"/>
<name>A0A6J8D038_MYTCO</name>
<protein>
    <recommendedName>
        <fullName evidence="3">WSC domain-containing protein</fullName>
    </recommendedName>
</protein>